<comment type="caution">
    <text evidence="12">The sequence shown here is derived from an EMBL/GenBank/DDBJ whole genome shotgun (WGS) entry which is preliminary data.</text>
</comment>
<comment type="caution">
    <text evidence="8">Lacks conserved residue(s) required for the propagation of feature annotation.</text>
</comment>
<comment type="domain">
    <text evidence="8">Consists of three domains, a large central CORE domain and two small peripheral domains, NMPbind and LID, which undergo movements during catalysis. The LID domain closes over the site of phosphoryl transfer upon ATP binding. Assembling and dissambling the active center during each catalytic cycle provides an effective means to prevent ATP hydrolysis. Some bacteria have evolved a zinc-coordinating structure that stabilizes the LID domain.</text>
</comment>
<feature type="region of interest" description="NMP" evidence="8">
    <location>
        <begin position="30"/>
        <end position="59"/>
    </location>
</feature>
<dbReference type="InterPro" id="IPR006259">
    <property type="entry name" value="Adenyl_kin_sub"/>
</dbReference>
<name>A0A2N0V0L3_9FIRM</name>
<feature type="binding site" evidence="8">
    <location>
        <position position="149"/>
    </location>
    <ligand>
        <name>Zn(2+)</name>
        <dbReference type="ChEBI" id="CHEBI:29105"/>
        <note>structural</note>
    </ligand>
</feature>
<dbReference type="GO" id="GO:0004017">
    <property type="term" value="F:AMP kinase activity"/>
    <property type="evidence" value="ECO:0007669"/>
    <property type="project" value="UniProtKB-UniRule"/>
</dbReference>
<organism evidence="12 13">
    <name type="scientific">Ruminococcus bromii</name>
    <dbReference type="NCBI Taxonomy" id="40518"/>
    <lineage>
        <taxon>Bacteria</taxon>
        <taxon>Bacillati</taxon>
        <taxon>Bacillota</taxon>
        <taxon>Clostridia</taxon>
        <taxon>Eubacteriales</taxon>
        <taxon>Oscillospiraceae</taxon>
        <taxon>Ruminococcus</taxon>
    </lineage>
</organism>
<dbReference type="NCBIfam" id="NF011100">
    <property type="entry name" value="PRK14527.1"/>
    <property type="match status" value="1"/>
</dbReference>
<dbReference type="NCBIfam" id="TIGR01351">
    <property type="entry name" value="adk"/>
    <property type="match status" value="1"/>
</dbReference>
<dbReference type="Pfam" id="PF00406">
    <property type="entry name" value="ADK"/>
    <property type="match status" value="1"/>
</dbReference>
<comment type="subunit">
    <text evidence="8 10">Monomer.</text>
</comment>
<dbReference type="Gene3D" id="3.40.50.300">
    <property type="entry name" value="P-loop containing nucleotide triphosphate hydrolases"/>
    <property type="match status" value="1"/>
</dbReference>
<dbReference type="InterPro" id="IPR000850">
    <property type="entry name" value="Adenylat/UMP-CMP_kin"/>
</dbReference>
<dbReference type="CDD" id="cd01428">
    <property type="entry name" value="ADK"/>
    <property type="match status" value="1"/>
</dbReference>
<evidence type="ECO:0000256" key="7">
    <source>
        <dbReference type="ARBA" id="ARBA00022840"/>
    </source>
</evidence>
<dbReference type="InterPro" id="IPR033690">
    <property type="entry name" value="Adenylat_kinase_CS"/>
</dbReference>
<dbReference type="EMBL" id="NNSR01000013">
    <property type="protein sequence ID" value="PKD32774.1"/>
    <property type="molecule type" value="Genomic_DNA"/>
</dbReference>
<keyword evidence="2 8" id="KW-0479">Metal-binding</keyword>
<dbReference type="SUPFAM" id="SSF52540">
    <property type="entry name" value="P-loop containing nucleoside triphosphate hydrolases"/>
    <property type="match status" value="1"/>
</dbReference>
<dbReference type="FunFam" id="3.40.50.300:FF:000106">
    <property type="entry name" value="Adenylate kinase mitochondrial"/>
    <property type="match status" value="1"/>
</dbReference>
<gene>
    <name evidence="8 12" type="primary">adk</name>
    <name evidence="12" type="ORF">RBATCC27255_00088</name>
</gene>
<dbReference type="UniPathway" id="UPA00588">
    <property type="reaction ID" value="UER00649"/>
</dbReference>
<feature type="binding site" evidence="8">
    <location>
        <begin position="10"/>
        <end position="15"/>
    </location>
    <ligand>
        <name>ATP</name>
        <dbReference type="ChEBI" id="CHEBI:30616"/>
    </ligand>
</feature>
<feature type="binding site" evidence="8">
    <location>
        <position position="156"/>
    </location>
    <ligand>
        <name>AMP</name>
        <dbReference type="ChEBI" id="CHEBI:456215"/>
    </ligand>
</feature>
<comment type="pathway">
    <text evidence="8">Purine metabolism; AMP biosynthesis via salvage pathway; AMP from ADP: step 1/1.</text>
</comment>
<dbReference type="InterPro" id="IPR027417">
    <property type="entry name" value="P-loop_NTPase"/>
</dbReference>
<evidence type="ECO:0000313" key="13">
    <source>
        <dbReference type="Proteomes" id="UP000233425"/>
    </source>
</evidence>
<sequence length="210" mass="22952">MNIIMLGAPGAGKGTQAAVLCEHFGIPTISTGNMIREALKNGTEMGLKAKSFMDEGKLVPDEVVIGIVKERLSADDCKKGFILDGFPRTIPQAEALDNMGVEIQHVINIDISDEKIINRMSGRRVCENCGRPFHTVTLKPKKEGICDDCGGTLVQRKDDHPDTVLARLETYHKETEPLVSYYEKQGKLVTVKGQDDVEATTKAILEGIEA</sequence>
<comment type="subcellular location">
    <subcellularLocation>
        <location evidence="8 10">Cytoplasm</location>
    </subcellularLocation>
</comment>
<keyword evidence="8" id="KW-0963">Cytoplasm</keyword>
<feature type="binding site" evidence="8">
    <location>
        <position position="36"/>
    </location>
    <ligand>
        <name>AMP</name>
        <dbReference type="ChEBI" id="CHEBI:456215"/>
    </ligand>
</feature>
<keyword evidence="5 8" id="KW-0418">Kinase</keyword>
<evidence type="ECO:0000256" key="2">
    <source>
        <dbReference type="ARBA" id="ARBA00022723"/>
    </source>
</evidence>
<feature type="binding site" evidence="8">
    <location>
        <position position="123"/>
    </location>
    <ligand>
        <name>ATP</name>
        <dbReference type="ChEBI" id="CHEBI:30616"/>
    </ligand>
</feature>
<feature type="binding site" evidence="8">
    <location>
        <begin position="57"/>
        <end position="59"/>
    </location>
    <ligand>
        <name>AMP</name>
        <dbReference type="ChEBI" id="CHEBI:456215"/>
    </ligand>
</feature>
<dbReference type="GO" id="GO:0005524">
    <property type="term" value="F:ATP binding"/>
    <property type="evidence" value="ECO:0007669"/>
    <property type="project" value="UniProtKB-UniRule"/>
</dbReference>
<dbReference type="InterPro" id="IPR007862">
    <property type="entry name" value="Adenylate_kinase_lid-dom"/>
</dbReference>
<feature type="binding site" evidence="8">
    <location>
        <position position="92"/>
    </location>
    <ligand>
        <name>AMP</name>
        <dbReference type="ChEBI" id="CHEBI:456215"/>
    </ligand>
</feature>
<evidence type="ECO:0000256" key="6">
    <source>
        <dbReference type="ARBA" id="ARBA00022833"/>
    </source>
</evidence>
<dbReference type="PRINTS" id="PR00094">
    <property type="entry name" value="ADENYLTKNASE"/>
</dbReference>
<keyword evidence="6 8" id="KW-0862">Zinc</keyword>
<comment type="similarity">
    <text evidence="8 9">Belongs to the adenylate kinase family.</text>
</comment>
<feature type="binding site" evidence="8">
    <location>
        <position position="146"/>
    </location>
    <ligand>
        <name>Zn(2+)</name>
        <dbReference type="ChEBI" id="CHEBI:29105"/>
        <note>structural</note>
    </ligand>
</feature>
<dbReference type="PANTHER" id="PTHR23359">
    <property type="entry name" value="NUCLEOTIDE KINASE"/>
    <property type="match status" value="1"/>
</dbReference>
<dbReference type="EC" id="2.7.4.3" evidence="8 10"/>
<feature type="binding site" evidence="8">
    <location>
        <position position="126"/>
    </location>
    <ligand>
        <name>Zn(2+)</name>
        <dbReference type="ChEBI" id="CHEBI:29105"/>
        <note>structural</note>
    </ligand>
</feature>
<comment type="catalytic activity">
    <reaction evidence="8 10">
        <text>AMP + ATP = 2 ADP</text>
        <dbReference type="Rhea" id="RHEA:12973"/>
        <dbReference type="ChEBI" id="CHEBI:30616"/>
        <dbReference type="ChEBI" id="CHEBI:456215"/>
        <dbReference type="ChEBI" id="CHEBI:456216"/>
        <dbReference type="EC" id="2.7.4.3"/>
    </reaction>
</comment>
<dbReference type="NCBIfam" id="NF001379">
    <property type="entry name" value="PRK00279.1-1"/>
    <property type="match status" value="1"/>
</dbReference>
<feature type="binding site" evidence="8">
    <location>
        <position position="195"/>
    </location>
    <ligand>
        <name>ATP</name>
        <dbReference type="ChEBI" id="CHEBI:30616"/>
    </ligand>
</feature>
<comment type="function">
    <text evidence="8">Catalyzes the reversible transfer of the terminal phosphate group between ATP and AMP. Plays an important role in cellular energy homeostasis and in adenine nucleotide metabolism.</text>
</comment>
<keyword evidence="13" id="KW-1185">Reference proteome</keyword>
<dbReference type="GO" id="GO:0005737">
    <property type="term" value="C:cytoplasm"/>
    <property type="evidence" value="ECO:0007669"/>
    <property type="project" value="UniProtKB-SubCell"/>
</dbReference>
<feature type="binding site" evidence="8">
    <location>
        <begin position="85"/>
        <end position="88"/>
    </location>
    <ligand>
        <name>AMP</name>
        <dbReference type="ChEBI" id="CHEBI:456215"/>
    </ligand>
</feature>
<feature type="domain" description="Adenylate kinase active site lid" evidence="11">
    <location>
        <begin position="123"/>
        <end position="158"/>
    </location>
</feature>
<dbReference type="HAMAP" id="MF_00235">
    <property type="entry name" value="Adenylate_kinase_Adk"/>
    <property type="match status" value="1"/>
</dbReference>
<dbReference type="GO" id="GO:0008270">
    <property type="term" value="F:zinc ion binding"/>
    <property type="evidence" value="ECO:0007669"/>
    <property type="project" value="UniProtKB-UniRule"/>
</dbReference>
<protein>
    <recommendedName>
        <fullName evidence="8 10">Adenylate kinase</fullName>
        <shortName evidence="8">AK</shortName>
        <ecNumber evidence="8 10">2.7.4.3</ecNumber>
    </recommendedName>
    <alternativeName>
        <fullName evidence="8">ATP-AMP transphosphorylase</fullName>
    </alternativeName>
    <alternativeName>
        <fullName evidence="8">ATP:AMP phosphotransferase</fullName>
    </alternativeName>
    <alternativeName>
        <fullName evidence="8">Adenylate monophosphate kinase</fullName>
    </alternativeName>
</protein>
<evidence type="ECO:0000256" key="3">
    <source>
        <dbReference type="ARBA" id="ARBA00022727"/>
    </source>
</evidence>
<reference evidence="12" key="1">
    <citation type="journal article" date="2018" name="Environ. Microbiol.">
        <title>Sporulation capability and amylosome conservation among diverse human colonic and rumen isolates of the keystone starch-degrader Ruminococcus bromii.</title>
        <authorList>
            <person name="Mukhopadhya I."/>
            <person name="Morais S."/>
            <person name="Laverde-Gomez J."/>
            <person name="Sheridan P.O."/>
            <person name="Walker A.W."/>
            <person name="Kelly W."/>
            <person name="Klieve A.V."/>
            <person name="Ouwerkerk D."/>
            <person name="Duncan S.H."/>
            <person name="Louis P."/>
            <person name="Koropatkin N."/>
            <person name="Cockburn D."/>
            <person name="Kibler R."/>
            <person name="Cooper P.J."/>
            <person name="Sandoval C."/>
            <person name="Crost E."/>
            <person name="Juge N."/>
            <person name="Bayer E.A."/>
            <person name="Flint H.J."/>
        </authorList>
    </citation>
    <scope>NUCLEOTIDE SEQUENCE [LARGE SCALE GENOMIC DNA]</scope>
    <source>
        <strain evidence="12">ATCC 27255</strain>
    </source>
</reference>
<keyword evidence="1 8" id="KW-0808">Transferase</keyword>
<dbReference type="GO" id="GO:0044209">
    <property type="term" value="P:AMP salvage"/>
    <property type="evidence" value="ECO:0007669"/>
    <property type="project" value="UniProtKB-UniRule"/>
</dbReference>
<feature type="region of interest" description="LID" evidence="8">
    <location>
        <begin position="122"/>
        <end position="159"/>
    </location>
</feature>
<evidence type="ECO:0000256" key="4">
    <source>
        <dbReference type="ARBA" id="ARBA00022741"/>
    </source>
</evidence>
<evidence type="ECO:0000256" key="8">
    <source>
        <dbReference type="HAMAP-Rule" id="MF_00235"/>
    </source>
</evidence>
<keyword evidence="7 8" id="KW-0067">ATP-binding</keyword>
<keyword evidence="4 8" id="KW-0547">Nucleotide-binding</keyword>
<dbReference type="PROSITE" id="PS00113">
    <property type="entry name" value="ADENYLATE_KINASE"/>
    <property type="match status" value="1"/>
</dbReference>
<dbReference type="NCBIfam" id="NF001380">
    <property type="entry name" value="PRK00279.1-2"/>
    <property type="match status" value="1"/>
</dbReference>
<feature type="binding site" evidence="8">
    <location>
        <position position="167"/>
    </location>
    <ligand>
        <name>AMP</name>
        <dbReference type="ChEBI" id="CHEBI:456215"/>
    </ligand>
</feature>
<accession>A0A2N0V0L3</accession>
<feature type="binding site" evidence="8">
    <location>
        <position position="129"/>
    </location>
    <ligand>
        <name>Zn(2+)</name>
        <dbReference type="ChEBI" id="CHEBI:29105"/>
        <note>structural</note>
    </ligand>
</feature>
<evidence type="ECO:0000256" key="10">
    <source>
        <dbReference type="RuleBase" id="RU003331"/>
    </source>
</evidence>
<evidence type="ECO:0000256" key="1">
    <source>
        <dbReference type="ARBA" id="ARBA00022679"/>
    </source>
</evidence>
<dbReference type="Proteomes" id="UP000233425">
    <property type="component" value="Unassembled WGS sequence"/>
</dbReference>
<dbReference type="Pfam" id="PF05191">
    <property type="entry name" value="ADK_lid"/>
    <property type="match status" value="1"/>
</dbReference>
<dbReference type="NCBIfam" id="NF001381">
    <property type="entry name" value="PRK00279.1-3"/>
    <property type="match status" value="1"/>
</dbReference>
<evidence type="ECO:0000256" key="9">
    <source>
        <dbReference type="RuleBase" id="RU003330"/>
    </source>
</evidence>
<dbReference type="AlphaFoldDB" id="A0A2N0V0L3"/>
<proteinExistence type="inferred from homology"/>
<feature type="binding site" evidence="8">
    <location>
        <position position="31"/>
    </location>
    <ligand>
        <name>AMP</name>
        <dbReference type="ChEBI" id="CHEBI:456215"/>
    </ligand>
</feature>
<evidence type="ECO:0000313" key="12">
    <source>
        <dbReference type="EMBL" id="PKD32774.1"/>
    </source>
</evidence>
<dbReference type="RefSeq" id="WP_101028258.1">
    <property type="nucleotide sequence ID" value="NZ_CABMMZ010000013.1"/>
</dbReference>
<dbReference type="GeneID" id="93768260"/>
<evidence type="ECO:0000256" key="5">
    <source>
        <dbReference type="ARBA" id="ARBA00022777"/>
    </source>
</evidence>
<evidence type="ECO:0000259" key="11">
    <source>
        <dbReference type="Pfam" id="PF05191"/>
    </source>
</evidence>
<keyword evidence="3 8" id="KW-0545">Nucleotide biosynthesis</keyword>